<protein>
    <submittedName>
        <fullName evidence="2">Large ribosomal subunit protein bL19m</fullName>
    </submittedName>
</protein>
<reference evidence="2" key="1">
    <citation type="submission" date="2022-11" db="UniProtKB">
        <authorList>
            <consortium name="WormBaseParasite"/>
        </authorList>
    </citation>
    <scope>IDENTIFICATION</scope>
</reference>
<dbReference type="WBParaSite" id="PS1159_v2.g23468.t1">
    <property type="protein sequence ID" value="PS1159_v2.g23468.t1"/>
    <property type="gene ID" value="PS1159_v2.g23468"/>
</dbReference>
<evidence type="ECO:0000313" key="1">
    <source>
        <dbReference type="Proteomes" id="UP000887580"/>
    </source>
</evidence>
<sequence length="287" mass="33593">MNNTPTAAARLLLCRRLLSTSSEATGSKNAAKKDALNKQIKDFPVIYPDFLPSPVWNRRIPLFERLQRADMLERRMHIDIPEFYVGSIVAVTTSEPNLGTRQNRFVGICIRREKPGLLHQFTLRNVIDGLGVEVMYELYNPTILKIETIKLEKRLDNDLTYLIDALPEYSTFDFNLEPIAHPVGTPVPINDVKVKLRPPPWTQRWAMYDFKGIDRAWEQTTPWFKRKLRITKVQDYMKYDLIRNYRDDCQESEHDEVVKREMIEFERSRHQSGTTKRRILRSAADGI</sequence>
<dbReference type="Proteomes" id="UP000887580">
    <property type="component" value="Unplaced"/>
</dbReference>
<organism evidence="1 2">
    <name type="scientific">Panagrolaimus sp. PS1159</name>
    <dbReference type="NCBI Taxonomy" id="55785"/>
    <lineage>
        <taxon>Eukaryota</taxon>
        <taxon>Metazoa</taxon>
        <taxon>Ecdysozoa</taxon>
        <taxon>Nematoda</taxon>
        <taxon>Chromadorea</taxon>
        <taxon>Rhabditida</taxon>
        <taxon>Tylenchina</taxon>
        <taxon>Panagrolaimomorpha</taxon>
        <taxon>Panagrolaimoidea</taxon>
        <taxon>Panagrolaimidae</taxon>
        <taxon>Panagrolaimus</taxon>
    </lineage>
</organism>
<name>A0AC35G405_9BILA</name>
<proteinExistence type="predicted"/>
<accession>A0AC35G405</accession>
<evidence type="ECO:0000313" key="2">
    <source>
        <dbReference type="WBParaSite" id="PS1159_v2.g23468.t1"/>
    </source>
</evidence>